<dbReference type="VEuPathDB" id="PlasmoDB:PmUG01_11060100"/>
<name>A0A1A8WUL7_PLAMA</name>
<feature type="region of interest" description="Disordered" evidence="1">
    <location>
        <begin position="110"/>
        <end position="131"/>
    </location>
</feature>
<protein>
    <submittedName>
        <fullName evidence="2">Uncharacterized protein</fullName>
    </submittedName>
</protein>
<evidence type="ECO:0000313" key="3">
    <source>
        <dbReference type="Proteomes" id="UP000078597"/>
    </source>
</evidence>
<evidence type="ECO:0000313" key="2">
    <source>
        <dbReference type="EMBL" id="SBS96620.1"/>
    </source>
</evidence>
<sequence length="468" mass="55602">MKSGICAFFSNRGDDDIRYLKYTKMVGLNGGEKKKIDKEGYFNNFKLCNRESEKEKIIRIKNNLLECREKYSSDDIYKRENICVNSSDKLESKDSSFLINEEDKLSRNNSEVSFSLMRDTSDKEEETNRSKEGILNSQKNNKKLVNMAVLKNILNIYFLFDKNNEGCIDQKYACSVIEMIYKNNVNFILKNIKLNEKDVNEEDSKYDAKRYEGDNPFFCTKYFAHFLLLILKDVSVFQSKEGFIRKEIFIDIINEFVQTSSLNNDNDVFGVLRYPKNIVTNFYNYVYYLKRIDNEKKRRIIMDMKKNKELKNICFLDPKFVNADLNTHISYFKKKTKKKLEDIKTETSKEEMKECTFFPHTTKKPMYLLKKKKFKMTLNNSTTHKMRDTNSKYTPLRIIYDIDYSIERTLLLPNEETPEGFDTHSSNMSNNMHHIYNENNFAPIQLKYIIHQGYVKPKKISWHDTLRK</sequence>
<organism evidence="2 3">
    <name type="scientific">Plasmodium malariae</name>
    <dbReference type="NCBI Taxonomy" id="5858"/>
    <lineage>
        <taxon>Eukaryota</taxon>
        <taxon>Sar</taxon>
        <taxon>Alveolata</taxon>
        <taxon>Apicomplexa</taxon>
        <taxon>Aconoidasida</taxon>
        <taxon>Haemosporida</taxon>
        <taxon>Plasmodiidae</taxon>
        <taxon>Plasmodium</taxon>
        <taxon>Plasmodium (Plasmodium)</taxon>
    </lineage>
</organism>
<reference evidence="3" key="1">
    <citation type="submission" date="2016-05" db="EMBL/GenBank/DDBJ databases">
        <authorList>
            <person name="Naeem Raeece"/>
        </authorList>
    </citation>
    <scope>NUCLEOTIDE SEQUENCE [LARGE SCALE GENOMIC DNA]</scope>
</reference>
<dbReference type="AlphaFoldDB" id="A0A1A8WUL7"/>
<evidence type="ECO:0000256" key="1">
    <source>
        <dbReference type="SAM" id="MobiDB-lite"/>
    </source>
</evidence>
<proteinExistence type="predicted"/>
<dbReference type="Proteomes" id="UP000078597">
    <property type="component" value="Unassembled WGS sequence"/>
</dbReference>
<accession>A0A1A8WUL7</accession>
<dbReference type="EMBL" id="FLQW01004193">
    <property type="protein sequence ID" value="SBS96620.1"/>
    <property type="molecule type" value="Genomic_DNA"/>
</dbReference>
<gene>
    <name evidence="2" type="ORF">PMALA_055360</name>
</gene>